<evidence type="ECO:0000313" key="3">
    <source>
        <dbReference type="Proteomes" id="UP000638848"/>
    </source>
</evidence>
<dbReference type="PRINTS" id="PR00598">
    <property type="entry name" value="HTHMARR"/>
</dbReference>
<organism evidence="2 3">
    <name type="scientific">Kocuria dechangensis</name>
    <dbReference type="NCBI Taxonomy" id="1176249"/>
    <lineage>
        <taxon>Bacteria</taxon>
        <taxon>Bacillati</taxon>
        <taxon>Actinomycetota</taxon>
        <taxon>Actinomycetes</taxon>
        <taxon>Micrococcales</taxon>
        <taxon>Micrococcaceae</taxon>
        <taxon>Kocuria</taxon>
    </lineage>
</organism>
<gene>
    <name evidence="2" type="ORF">GCM10011374_22030</name>
</gene>
<dbReference type="GO" id="GO:0006950">
    <property type="term" value="P:response to stress"/>
    <property type="evidence" value="ECO:0007669"/>
    <property type="project" value="TreeGrafter"/>
</dbReference>
<dbReference type="InterPro" id="IPR036388">
    <property type="entry name" value="WH-like_DNA-bd_sf"/>
</dbReference>
<dbReference type="InterPro" id="IPR039422">
    <property type="entry name" value="MarR/SlyA-like"/>
</dbReference>
<sequence length="157" mass="16920">MTANRDDRPALVDRVLSGLRHYPGVLRTVNDTVARHHDLGPTDAEALLLVLDAEDRGRPWNPSQLAEALGVTTAGTTTVLDRLQSRSLIERRPDPADRRRVTLHVTGTGQRVAAAILAPAGDAVGAVLEDLDDEELRVLLRTLEALDSALASALRPS</sequence>
<dbReference type="InterPro" id="IPR000835">
    <property type="entry name" value="HTH_MarR-typ"/>
</dbReference>
<feature type="domain" description="HTH marR-type" evidence="1">
    <location>
        <begin position="5"/>
        <end position="148"/>
    </location>
</feature>
<dbReference type="Pfam" id="PF12802">
    <property type="entry name" value="MarR_2"/>
    <property type="match status" value="1"/>
</dbReference>
<dbReference type="RefSeq" id="WP_188537130.1">
    <property type="nucleotide sequence ID" value="NZ_BMEQ01000010.1"/>
</dbReference>
<dbReference type="AlphaFoldDB" id="A0A917GWK0"/>
<dbReference type="PANTHER" id="PTHR33164">
    <property type="entry name" value="TRANSCRIPTIONAL REGULATOR, MARR FAMILY"/>
    <property type="match status" value="1"/>
</dbReference>
<dbReference type="PROSITE" id="PS50995">
    <property type="entry name" value="HTH_MARR_2"/>
    <property type="match status" value="1"/>
</dbReference>
<dbReference type="EMBL" id="BMEQ01000010">
    <property type="protein sequence ID" value="GGG58819.1"/>
    <property type="molecule type" value="Genomic_DNA"/>
</dbReference>
<keyword evidence="3" id="KW-1185">Reference proteome</keyword>
<evidence type="ECO:0000259" key="1">
    <source>
        <dbReference type="PROSITE" id="PS50995"/>
    </source>
</evidence>
<protein>
    <recommendedName>
        <fullName evidence="1">HTH marR-type domain-containing protein</fullName>
    </recommendedName>
</protein>
<dbReference type="SUPFAM" id="SSF46785">
    <property type="entry name" value="Winged helix' DNA-binding domain"/>
    <property type="match status" value="1"/>
</dbReference>
<comment type="caution">
    <text evidence="2">The sequence shown here is derived from an EMBL/GenBank/DDBJ whole genome shotgun (WGS) entry which is preliminary data.</text>
</comment>
<reference evidence="2" key="1">
    <citation type="journal article" date="2014" name="Int. J. Syst. Evol. Microbiol.">
        <title>Complete genome sequence of Corynebacterium casei LMG S-19264T (=DSM 44701T), isolated from a smear-ripened cheese.</title>
        <authorList>
            <consortium name="US DOE Joint Genome Institute (JGI-PGF)"/>
            <person name="Walter F."/>
            <person name="Albersmeier A."/>
            <person name="Kalinowski J."/>
            <person name="Ruckert C."/>
        </authorList>
    </citation>
    <scope>NUCLEOTIDE SEQUENCE</scope>
    <source>
        <strain evidence="2">CGMCC 1.12187</strain>
    </source>
</reference>
<dbReference type="InterPro" id="IPR036390">
    <property type="entry name" value="WH_DNA-bd_sf"/>
</dbReference>
<dbReference type="PANTHER" id="PTHR33164:SF43">
    <property type="entry name" value="HTH-TYPE TRANSCRIPTIONAL REPRESSOR YETL"/>
    <property type="match status" value="1"/>
</dbReference>
<dbReference type="Gene3D" id="1.10.10.10">
    <property type="entry name" value="Winged helix-like DNA-binding domain superfamily/Winged helix DNA-binding domain"/>
    <property type="match status" value="1"/>
</dbReference>
<dbReference type="SMART" id="SM00347">
    <property type="entry name" value="HTH_MARR"/>
    <property type="match status" value="1"/>
</dbReference>
<proteinExistence type="predicted"/>
<evidence type="ECO:0000313" key="2">
    <source>
        <dbReference type="EMBL" id="GGG58819.1"/>
    </source>
</evidence>
<name>A0A917GWK0_9MICC</name>
<accession>A0A917GWK0</accession>
<reference evidence="2" key="2">
    <citation type="submission" date="2020-09" db="EMBL/GenBank/DDBJ databases">
        <authorList>
            <person name="Sun Q."/>
            <person name="Zhou Y."/>
        </authorList>
    </citation>
    <scope>NUCLEOTIDE SEQUENCE</scope>
    <source>
        <strain evidence="2">CGMCC 1.12187</strain>
    </source>
</reference>
<dbReference type="Proteomes" id="UP000638848">
    <property type="component" value="Unassembled WGS sequence"/>
</dbReference>
<dbReference type="GO" id="GO:0003700">
    <property type="term" value="F:DNA-binding transcription factor activity"/>
    <property type="evidence" value="ECO:0007669"/>
    <property type="project" value="InterPro"/>
</dbReference>